<evidence type="ECO:0000313" key="2">
    <source>
        <dbReference type="EMBL" id="ANM45898.1"/>
    </source>
</evidence>
<gene>
    <name evidence="2" type="ORF">NBD2_56</name>
</gene>
<sequence length="155" mass="17577">MPHTITGEIRKAPYTKDGSNNNGRWKMYAVDLSERMKVKVEGQEQTVYTNYRAVFFANENMLSWYDEAFQLGKVVSISCDTLNITSRDSNGTVYTTAEMIRPQLVFSQRGAQQQSGGNHQGGNQQQQGWGQPQQPQQQNNPPPNRGNQFDDDIPF</sequence>
<dbReference type="GeneID" id="29079486"/>
<dbReference type="OrthoDB" id="14076at10239"/>
<dbReference type="KEGG" id="vg:29079486"/>
<dbReference type="EMBL" id="KX130668">
    <property type="protein sequence ID" value="ANM45898.1"/>
    <property type="molecule type" value="Genomic_DNA"/>
</dbReference>
<dbReference type="RefSeq" id="YP_009284680.1">
    <property type="nucleotide sequence ID" value="NC_031050.1"/>
</dbReference>
<reference evidence="2 3" key="1">
    <citation type="submission" date="2016-04" db="EMBL/GenBank/DDBJ databases">
        <title>Complete Genome of E. coli phage vB_EcoS_NBD2.</title>
        <authorList>
            <person name="Truncaite L."/>
            <person name="Kaliniene L."/>
            <person name="Zajanckauskaite A."/>
            <person name="Meskys R."/>
        </authorList>
    </citation>
    <scope>NUCLEOTIDE SEQUENCE [LARGE SCALE GENOMIC DNA]</scope>
</reference>
<keyword evidence="3" id="KW-1185">Reference proteome</keyword>
<dbReference type="Proteomes" id="UP000202254">
    <property type="component" value="Segment"/>
</dbReference>
<organism evidence="2 3">
    <name type="scientific">Escherichia phage vB_EcoS_NBD2</name>
    <dbReference type="NCBI Taxonomy" id="1852563"/>
    <lineage>
        <taxon>Viruses</taxon>
        <taxon>Duplodnaviria</taxon>
        <taxon>Heunggongvirae</taxon>
        <taxon>Uroviricota</taxon>
        <taxon>Caudoviricetes</taxon>
        <taxon>Drexlerviridae</taxon>
        <taxon>Vilniusvirus</taxon>
        <taxon>Vilniusvirus NBD2</taxon>
    </lineage>
</organism>
<name>A0A192Y8G1_9CAUD</name>
<evidence type="ECO:0000256" key="1">
    <source>
        <dbReference type="SAM" id="MobiDB-lite"/>
    </source>
</evidence>
<dbReference type="GO" id="GO:0003677">
    <property type="term" value="F:DNA binding"/>
    <property type="evidence" value="ECO:0007669"/>
    <property type="project" value="UniProtKB-KW"/>
</dbReference>
<dbReference type="InterPro" id="IPR012340">
    <property type="entry name" value="NA-bd_OB-fold"/>
</dbReference>
<feature type="compositionally biased region" description="Low complexity" evidence="1">
    <location>
        <begin position="112"/>
        <end position="139"/>
    </location>
</feature>
<accession>A0A192Y8G1</accession>
<protein>
    <submittedName>
        <fullName evidence="2">Putative ssDNA-binding protein</fullName>
    </submittedName>
</protein>
<feature type="region of interest" description="Disordered" evidence="1">
    <location>
        <begin position="107"/>
        <end position="155"/>
    </location>
</feature>
<evidence type="ECO:0000313" key="3">
    <source>
        <dbReference type="Proteomes" id="UP000202254"/>
    </source>
</evidence>
<dbReference type="SUPFAM" id="SSF50249">
    <property type="entry name" value="Nucleic acid-binding proteins"/>
    <property type="match status" value="1"/>
</dbReference>
<keyword evidence="2" id="KW-0238">DNA-binding</keyword>
<proteinExistence type="predicted"/>